<dbReference type="PANTHER" id="PTHR43071:SF1">
    <property type="entry name" value="2-AMINO-4-HYDROXY-6-HYDROXYMETHYLDIHYDROPTERIDINE PYROPHOSPHOKINASE"/>
    <property type="match status" value="1"/>
</dbReference>
<evidence type="ECO:0000256" key="7">
    <source>
        <dbReference type="ARBA" id="ARBA00022777"/>
    </source>
</evidence>
<evidence type="ECO:0000256" key="1">
    <source>
        <dbReference type="ARBA" id="ARBA00005051"/>
    </source>
</evidence>
<sequence length="159" mass="18163">MTILLLGANLGDRVMTLRRAVDLIVEQVGLVRQQSHMYETAPWGITDQPTYLNQVLAVETELEPEAVLLKTQAIEQALGRVRLEKWGARLIDIDILYYDHRILHTDTLTVPHPYLHLRRFTLAPLAEISPEFTHPILEKTTLELLADCPDESEVTIFNL</sequence>
<evidence type="ECO:0000256" key="10">
    <source>
        <dbReference type="ARBA" id="ARBA00029409"/>
    </source>
</evidence>
<dbReference type="RefSeq" id="WP_191037132.1">
    <property type="nucleotide sequence ID" value="NZ_JACXAA010000001.1"/>
</dbReference>
<comment type="caution">
    <text evidence="14">The sequence shown here is derived from an EMBL/GenBank/DDBJ whole genome shotgun (WGS) entry which is preliminary data.</text>
</comment>
<name>A0A927AX72_9BACT</name>
<proteinExistence type="inferred from homology"/>
<dbReference type="NCBIfam" id="TIGR01498">
    <property type="entry name" value="folK"/>
    <property type="match status" value="1"/>
</dbReference>
<evidence type="ECO:0000256" key="2">
    <source>
        <dbReference type="ARBA" id="ARBA00005810"/>
    </source>
</evidence>
<evidence type="ECO:0000256" key="6">
    <source>
        <dbReference type="ARBA" id="ARBA00022741"/>
    </source>
</evidence>
<accession>A0A927AX72</accession>
<keyword evidence="8" id="KW-0067">ATP-binding</keyword>
<keyword evidence="15" id="KW-1185">Reference proteome</keyword>
<dbReference type="EC" id="2.7.6.3" evidence="3"/>
<feature type="domain" description="7,8-dihydro-6-hydroxymethylpterin-pyrophosphokinase" evidence="13">
    <location>
        <begin position="85"/>
        <end position="96"/>
    </location>
</feature>
<keyword evidence="9" id="KW-0289">Folate biosynthesis</keyword>
<dbReference type="Gene3D" id="3.30.70.560">
    <property type="entry name" value="7,8-Dihydro-6-hydroxymethylpterin-pyrophosphokinase HPPK"/>
    <property type="match status" value="1"/>
</dbReference>
<evidence type="ECO:0000256" key="4">
    <source>
        <dbReference type="ARBA" id="ARBA00016218"/>
    </source>
</evidence>
<evidence type="ECO:0000256" key="5">
    <source>
        <dbReference type="ARBA" id="ARBA00022679"/>
    </source>
</evidence>
<comment type="similarity">
    <text evidence="2">Belongs to the HPPK family.</text>
</comment>
<evidence type="ECO:0000256" key="11">
    <source>
        <dbReference type="ARBA" id="ARBA00029766"/>
    </source>
</evidence>
<dbReference type="GO" id="GO:0005524">
    <property type="term" value="F:ATP binding"/>
    <property type="evidence" value="ECO:0007669"/>
    <property type="project" value="UniProtKB-KW"/>
</dbReference>
<dbReference type="PROSITE" id="PS00794">
    <property type="entry name" value="HPPK"/>
    <property type="match status" value="1"/>
</dbReference>
<evidence type="ECO:0000256" key="3">
    <source>
        <dbReference type="ARBA" id="ARBA00013253"/>
    </source>
</evidence>
<dbReference type="PANTHER" id="PTHR43071">
    <property type="entry name" value="2-AMINO-4-HYDROXY-6-HYDROXYMETHYLDIHYDROPTERIDINE PYROPHOSPHOKINASE"/>
    <property type="match status" value="1"/>
</dbReference>
<dbReference type="GO" id="GO:0003848">
    <property type="term" value="F:2-amino-4-hydroxy-6-hydroxymethyldihydropteridine diphosphokinase activity"/>
    <property type="evidence" value="ECO:0007669"/>
    <property type="project" value="UniProtKB-EC"/>
</dbReference>
<comment type="function">
    <text evidence="10">Catalyzes the transfer of pyrophosphate from adenosine triphosphate (ATP) to 6-hydroxymethyl-7,8-dihydropterin, an enzymatic step in folate biosynthesis pathway.</text>
</comment>
<dbReference type="AlphaFoldDB" id="A0A927AX72"/>
<reference evidence="14" key="1">
    <citation type="submission" date="2020-09" db="EMBL/GenBank/DDBJ databases">
        <authorList>
            <person name="Kim M.K."/>
        </authorList>
    </citation>
    <scope>NUCLEOTIDE SEQUENCE</scope>
    <source>
        <strain evidence="14">BT704</strain>
    </source>
</reference>
<organism evidence="14 15">
    <name type="scientific">Spirosoma validum</name>
    <dbReference type="NCBI Taxonomy" id="2771355"/>
    <lineage>
        <taxon>Bacteria</taxon>
        <taxon>Pseudomonadati</taxon>
        <taxon>Bacteroidota</taxon>
        <taxon>Cytophagia</taxon>
        <taxon>Cytophagales</taxon>
        <taxon>Cytophagaceae</taxon>
        <taxon>Spirosoma</taxon>
    </lineage>
</organism>
<keyword evidence="7" id="KW-0418">Kinase</keyword>
<dbReference type="SUPFAM" id="SSF55083">
    <property type="entry name" value="6-hydroxymethyl-7,8-dihydropterin pyrophosphokinase, HPPK"/>
    <property type="match status" value="1"/>
</dbReference>
<evidence type="ECO:0000256" key="12">
    <source>
        <dbReference type="ARBA" id="ARBA00033413"/>
    </source>
</evidence>
<dbReference type="Proteomes" id="UP000653797">
    <property type="component" value="Unassembled WGS sequence"/>
</dbReference>
<dbReference type="GO" id="GO:0046656">
    <property type="term" value="P:folic acid biosynthetic process"/>
    <property type="evidence" value="ECO:0007669"/>
    <property type="project" value="UniProtKB-KW"/>
</dbReference>
<dbReference type="Pfam" id="PF01288">
    <property type="entry name" value="HPPK"/>
    <property type="match status" value="1"/>
</dbReference>
<dbReference type="InterPro" id="IPR035907">
    <property type="entry name" value="Hppk_sf"/>
</dbReference>
<evidence type="ECO:0000313" key="14">
    <source>
        <dbReference type="EMBL" id="MBD2751489.1"/>
    </source>
</evidence>
<keyword evidence="6" id="KW-0547">Nucleotide-binding</keyword>
<evidence type="ECO:0000259" key="13">
    <source>
        <dbReference type="PROSITE" id="PS00794"/>
    </source>
</evidence>
<evidence type="ECO:0000313" key="15">
    <source>
        <dbReference type="Proteomes" id="UP000653797"/>
    </source>
</evidence>
<dbReference type="CDD" id="cd00483">
    <property type="entry name" value="HPPK"/>
    <property type="match status" value="1"/>
</dbReference>
<evidence type="ECO:0000256" key="9">
    <source>
        <dbReference type="ARBA" id="ARBA00022909"/>
    </source>
</evidence>
<dbReference type="EMBL" id="JACXAA010000001">
    <property type="protein sequence ID" value="MBD2751489.1"/>
    <property type="molecule type" value="Genomic_DNA"/>
</dbReference>
<protein>
    <recommendedName>
        <fullName evidence="4">2-amino-4-hydroxy-6-hydroxymethyldihydropteridine pyrophosphokinase</fullName>
        <ecNumber evidence="3">2.7.6.3</ecNumber>
    </recommendedName>
    <alternativeName>
        <fullName evidence="11">6-hydroxymethyl-7,8-dihydropterin pyrophosphokinase</fullName>
    </alternativeName>
    <alternativeName>
        <fullName evidence="12">7,8-dihydro-6-hydroxymethylpterin-pyrophosphokinase</fullName>
    </alternativeName>
</protein>
<dbReference type="InterPro" id="IPR000550">
    <property type="entry name" value="Hppk"/>
</dbReference>
<gene>
    <name evidence="14" type="primary">folK</name>
    <name evidence="14" type="ORF">IC230_01190</name>
</gene>
<dbReference type="GO" id="GO:0016301">
    <property type="term" value="F:kinase activity"/>
    <property type="evidence" value="ECO:0007669"/>
    <property type="project" value="UniProtKB-KW"/>
</dbReference>
<comment type="pathway">
    <text evidence="1">Cofactor biosynthesis; tetrahydrofolate biosynthesis; 2-amino-4-hydroxy-6-hydroxymethyl-7,8-dihydropteridine diphosphate from 7,8-dihydroneopterin triphosphate: step 4/4.</text>
</comment>
<keyword evidence="5 14" id="KW-0808">Transferase</keyword>
<evidence type="ECO:0000256" key="8">
    <source>
        <dbReference type="ARBA" id="ARBA00022840"/>
    </source>
</evidence>